<evidence type="ECO:0000256" key="2">
    <source>
        <dbReference type="SAM" id="Phobius"/>
    </source>
</evidence>
<dbReference type="AlphaFoldDB" id="A0A9D1SLP3"/>
<sequence>MNKKFIEDKRGFTLIEIIAVLAVIGTLAVALLPSLDIVTDRTKNTKMISDLVVLDSAVKLYRFEHDSYPANLEILKKGYVPDKAYKDAKNAAFKYSIGSDDSYSLTGQKANGDVIKADGSTIQE</sequence>
<dbReference type="GO" id="GO:0015628">
    <property type="term" value="P:protein secretion by the type II secretion system"/>
    <property type="evidence" value="ECO:0007669"/>
    <property type="project" value="InterPro"/>
</dbReference>
<dbReference type="SUPFAM" id="SSF54523">
    <property type="entry name" value="Pili subunits"/>
    <property type="match status" value="1"/>
</dbReference>
<reference evidence="3" key="1">
    <citation type="submission" date="2020-10" db="EMBL/GenBank/DDBJ databases">
        <authorList>
            <person name="Gilroy R."/>
        </authorList>
    </citation>
    <scope>NUCLEOTIDE SEQUENCE</scope>
    <source>
        <strain evidence="3">CHK160-1198</strain>
    </source>
</reference>
<evidence type="ECO:0000313" key="4">
    <source>
        <dbReference type="Proteomes" id="UP000824099"/>
    </source>
</evidence>
<keyword evidence="1" id="KW-0488">Methylation</keyword>
<keyword evidence="2" id="KW-0472">Membrane</keyword>
<evidence type="ECO:0000313" key="3">
    <source>
        <dbReference type="EMBL" id="HIU64520.1"/>
    </source>
</evidence>
<dbReference type="EMBL" id="DVNI01000094">
    <property type="protein sequence ID" value="HIU64520.1"/>
    <property type="molecule type" value="Genomic_DNA"/>
</dbReference>
<accession>A0A9D1SLP3</accession>
<dbReference type="Pfam" id="PF07963">
    <property type="entry name" value="N_methyl"/>
    <property type="match status" value="1"/>
</dbReference>
<dbReference type="InterPro" id="IPR012902">
    <property type="entry name" value="N_methyl_site"/>
</dbReference>
<comment type="caution">
    <text evidence="3">The sequence shown here is derived from an EMBL/GenBank/DDBJ whole genome shotgun (WGS) entry which is preliminary data.</text>
</comment>
<gene>
    <name evidence="3" type="ORF">IAB06_05765</name>
</gene>
<name>A0A9D1SLP3_9FIRM</name>
<dbReference type="InterPro" id="IPR045584">
    <property type="entry name" value="Pilin-like"/>
</dbReference>
<evidence type="ECO:0000256" key="1">
    <source>
        <dbReference type="ARBA" id="ARBA00022481"/>
    </source>
</evidence>
<dbReference type="GO" id="GO:0015627">
    <property type="term" value="C:type II protein secretion system complex"/>
    <property type="evidence" value="ECO:0007669"/>
    <property type="project" value="InterPro"/>
</dbReference>
<protein>
    <submittedName>
        <fullName evidence="3">Prepilin-type N-terminal cleavage/methylation domain-containing protein</fullName>
    </submittedName>
</protein>
<keyword evidence="2" id="KW-1133">Transmembrane helix</keyword>
<dbReference type="NCBIfam" id="TIGR02532">
    <property type="entry name" value="IV_pilin_GFxxxE"/>
    <property type="match status" value="1"/>
</dbReference>
<reference evidence="3" key="2">
    <citation type="journal article" date="2021" name="PeerJ">
        <title>Extensive microbial diversity within the chicken gut microbiome revealed by metagenomics and culture.</title>
        <authorList>
            <person name="Gilroy R."/>
            <person name="Ravi A."/>
            <person name="Getino M."/>
            <person name="Pursley I."/>
            <person name="Horton D.L."/>
            <person name="Alikhan N.F."/>
            <person name="Baker D."/>
            <person name="Gharbi K."/>
            <person name="Hall N."/>
            <person name="Watson M."/>
            <person name="Adriaenssens E.M."/>
            <person name="Foster-Nyarko E."/>
            <person name="Jarju S."/>
            <person name="Secka A."/>
            <person name="Antonio M."/>
            <person name="Oren A."/>
            <person name="Chaudhuri R.R."/>
            <person name="La Ragione R."/>
            <person name="Hildebrand F."/>
            <person name="Pallen M.J."/>
        </authorList>
    </citation>
    <scope>NUCLEOTIDE SEQUENCE</scope>
    <source>
        <strain evidence="3">CHK160-1198</strain>
    </source>
</reference>
<dbReference type="InterPro" id="IPR000983">
    <property type="entry name" value="Bac_GSPG_pilin"/>
</dbReference>
<keyword evidence="2" id="KW-0812">Transmembrane</keyword>
<dbReference type="PRINTS" id="PR00813">
    <property type="entry name" value="BCTERIALGSPG"/>
</dbReference>
<dbReference type="Proteomes" id="UP000824099">
    <property type="component" value="Unassembled WGS sequence"/>
</dbReference>
<dbReference type="PROSITE" id="PS00409">
    <property type="entry name" value="PROKAR_NTER_METHYL"/>
    <property type="match status" value="1"/>
</dbReference>
<organism evidence="3 4">
    <name type="scientific">Candidatus Avacidaminococcus intestinavium</name>
    <dbReference type="NCBI Taxonomy" id="2840684"/>
    <lineage>
        <taxon>Bacteria</taxon>
        <taxon>Bacillati</taxon>
        <taxon>Bacillota</taxon>
        <taxon>Negativicutes</taxon>
        <taxon>Acidaminococcales</taxon>
        <taxon>Acidaminococcaceae</taxon>
        <taxon>Acidaminococcaceae incertae sedis</taxon>
        <taxon>Candidatus Avacidaminococcus</taxon>
    </lineage>
</organism>
<dbReference type="Gene3D" id="3.30.700.10">
    <property type="entry name" value="Glycoprotein, Type 4 Pilin"/>
    <property type="match status" value="1"/>
</dbReference>
<proteinExistence type="predicted"/>
<feature type="transmembrane region" description="Helical" evidence="2">
    <location>
        <begin position="12"/>
        <end position="35"/>
    </location>
</feature>